<evidence type="ECO:0000313" key="2">
    <source>
        <dbReference type="EMBL" id="KAH0530650.1"/>
    </source>
</evidence>
<dbReference type="Proteomes" id="UP000826573">
    <property type="component" value="Unassembled WGS sequence"/>
</dbReference>
<feature type="region of interest" description="Disordered" evidence="1">
    <location>
        <begin position="45"/>
        <end position="101"/>
    </location>
</feature>
<evidence type="ECO:0000256" key="1">
    <source>
        <dbReference type="SAM" id="MobiDB-lite"/>
    </source>
</evidence>
<name>A0A9P8HK90_9HYPO</name>
<keyword evidence="3" id="KW-1185">Reference proteome</keyword>
<organism evidence="2 3">
    <name type="scientific">Trichoderma semiorbis</name>
    <dbReference type="NCBI Taxonomy" id="1491008"/>
    <lineage>
        <taxon>Eukaryota</taxon>
        <taxon>Fungi</taxon>
        <taxon>Dikarya</taxon>
        <taxon>Ascomycota</taxon>
        <taxon>Pezizomycotina</taxon>
        <taxon>Sordariomycetes</taxon>
        <taxon>Hypocreomycetidae</taxon>
        <taxon>Hypocreales</taxon>
        <taxon>Hypocreaceae</taxon>
        <taxon>Trichoderma</taxon>
    </lineage>
</organism>
<dbReference type="AlphaFoldDB" id="A0A9P8HK90"/>
<gene>
    <name evidence="2" type="ORF">TsFJ059_005252</name>
</gene>
<dbReference type="EMBL" id="JAIMJC010000002">
    <property type="protein sequence ID" value="KAH0530650.1"/>
    <property type="molecule type" value="Genomic_DNA"/>
</dbReference>
<protein>
    <submittedName>
        <fullName evidence="2">Uncharacterized protein</fullName>
    </submittedName>
</protein>
<reference evidence="2 3" key="1">
    <citation type="submission" date="2021-08" db="EMBL/GenBank/DDBJ databases">
        <title>The highly contiguous genome resource for Trichoderma semiorbis FJ059, a fungal antagonistic to plant pathogens.</title>
        <authorList>
            <person name="Liu T."/>
        </authorList>
    </citation>
    <scope>NUCLEOTIDE SEQUENCE [LARGE SCALE GENOMIC DNA]</scope>
    <source>
        <strain evidence="2 3">FJ059</strain>
    </source>
</reference>
<feature type="compositionally biased region" description="Low complexity" evidence="1">
    <location>
        <begin position="47"/>
        <end position="57"/>
    </location>
</feature>
<evidence type="ECO:0000313" key="3">
    <source>
        <dbReference type="Proteomes" id="UP000826573"/>
    </source>
</evidence>
<accession>A0A9P8HK90</accession>
<proteinExistence type="predicted"/>
<comment type="caution">
    <text evidence="2">The sequence shown here is derived from an EMBL/GenBank/DDBJ whole genome shotgun (WGS) entry which is preliminary data.</text>
</comment>
<sequence>MRLAVHASRVSKPKFELELQHWPLQESIINQQVSKPYSVLYRHRQASARAQAQTPQRNSSTLAHWLFPARGTRARGSDGGLPSPCSQFSSRGAVSERPDLR</sequence>